<evidence type="ECO:0000256" key="7">
    <source>
        <dbReference type="SAM" id="Coils"/>
    </source>
</evidence>
<dbReference type="Pfam" id="PF12171">
    <property type="entry name" value="zf-C2H2_jaz"/>
    <property type="match status" value="1"/>
</dbReference>
<accession>A0A9W8FYH7</accession>
<dbReference type="GO" id="GO:0008270">
    <property type="term" value="F:zinc ion binding"/>
    <property type="evidence" value="ECO:0007669"/>
    <property type="project" value="UniProtKB-KW"/>
</dbReference>
<evidence type="ECO:0000256" key="5">
    <source>
        <dbReference type="ARBA" id="ARBA00022833"/>
    </source>
</evidence>
<dbReference type="PANTHER" id="PTHR12786">
    <property type="entry name" value="SPLICING FACTOR SF3A-RELATED"/>
    <property type="match status" value="1"/>
</dbReference>
<dbReference type="EMBL" id="JANBTW010000104">
    <property type="protein sequence ID" value="KAJ2671375.1"/>
    <property type="molecule type" value="Genomic_DNA"/>
</dbReference>
<comment type="similarity">
    <text evidence="2">Belongs to the SF3A3 family.</text>
</comment>
<dbReference type="PROSITE" id="PS50171">
    <property type="entry name" value="ZF_MATRIN"/>
    <property type="match status" value="1"/>
</dbReference>
<dbReference type="Pfam" id="PF11931">
    <property type="entry name" value="SF3a60_Prp9_C"/>
    <property type="match status" value="1"/>
</dbReference>
<dbReference type="SMART" id="SM00355">
    <property type="entry name" value="ZnF_C2H2"/>
    <property type="match status" value="2"/>
</dbReference>
<name>A0A9W8FYH7_9FUNG</name>
<dbReference type="GO" id="GO:0000398">
    <property type="term" value="P:mRNA splicing, via spliceosome"/>
    <property type="evidence" value="ECO:0007669"/>
    <property type="project" value="InterPro"/>
</dbReference>
<evidence type="ECO:0000256" key="4">
    <source>
        <dbReference type="ARBA" id="ARBA00022771"/>
    </source>
</evidence>
<dbReference type="SUPFAM" id="SSF57667">
    <property type="entry name" value="beta-beta-alpha zinc fingers"/>
    <property type="match status" value="1"/>
</dbReference>
<evidence type="ECO:0000256" key="8">
    <source>
        <dbReference type="SAM" id="MobiDB-lite"/>
    </source>
</evidence>
<dbReference type="EC" id="6.5.1.1" evidence="10"/>
<evidence type="ECO:0000256" key="1">
    <source>
        <dbReference type="ARBA" id="ARBA00004123"/>
    </source>
</evidence>
<keyword evidence="6" id="KW-0539">Nucleus</keyword>
<feature type="domain" description="Matrin-type" evidence="9">
    <location>
        <begin position="427"/>
        <end position="458"/>
    </location>
</feature>
<evidence type="ECO:0000313" key="11">
    <source>
        <dbReference type="Proteomes" id="UP001151518"/>
    </source>
</evidence>
<gene>
    <name evidence="10" type="primary">sap61</name>
    <name evidence="10" type="ORF">GGI25_005534</name>
</gene>
<keyword evidence="7" id="KW-0175">Coiled coil</keyword>
<evidence type="ECO:0000256" key="3">
    <source>
        <dbReference type="ARBA" id="ARBA00022723"/>
    </source>
</evidence>
<dbReference type="GO" id="GO:0003910">
    <property type="term" value="F:DNA ligase (ATP) activity"/>
    <property type="evidence" value="ECO:0007669"/>
    <property type="project" value="UniProtKB-EC"/>
</dbReference>
<dbReference type="InterPro" id="IPR013087">
    <property type="entry name" value="Znf_C2H2_type"/>
</dbReference>
<dbReference type="SMART" id="SM00451">
    <property type="entry name" value="ZnF_U1"/>
    <property type="match status" value="2"/>
</dbReference>
<dbReference type="InterPro" id="IPR000690">
    <property type="entry name" value="Matrin/U1-C_Znf_C2H2"/>
</dbReference>
<dbReference type="PANTHER" id="PTHR12786:SF2">
    <property type="entry name" value="SPLICING FACTOR 3A SUBUNIT 3"/>
    <property type="match status" value="1"/>
</dbReference>
<dbReference type="OrthoDB" id="2160351at2759"/>
<evidence type="ECO:0000256" key="6">
    <source>
        <dbReference type="ARBA" id="ARBA00023242"/>
    </source>
</evidence>
<dbReference type="PROSITE" id="PS00028">
    <property type="entry name" value="ZINC_FINGER_C2H2_1"/>
    <property type="match status" value="1"/>
</dbReference>
<evidence type="ECO:0000259" key="9">
    <source>
        <dbReference type="PROSITE" id="PS50171"/>
    </source>
</evidence>
<dbReference type="InterPro" id="IPR022755">
    <property type="entry name" value="Znf_C2H2_jaz"/>
</dbReference>
<feature type="compositionally biased region" description="Acidic residues" evidence="8">
    <location>
        <begin position="380"/>
        <end position="395"/>
    </location>
</feature>
<dbReference type="InterPro" id="IPR031774">
    <property type="entry name" value="SF3A3_dom"/>
</dbReference>
<sequence>MDSLLEQQRQAYEDIERLEQAIVDLMLQDLTKHRYKLIREQKISELLNQVQSRSRLVADIENDASGLRKKDVDEVTKDRFDDFYKKLRLIRSYYRLHPEAIVIPPELEYIKYKNNPEELEDKRKEIEAKVASSAKDGDEDAEILAETEHSSLETFVTAESEEKLETIFSGEERLGRYVDLNEQYELYLNIKDAKHLTYLEYLAVFTKLEDYPRKNKSNRQYTDYLLSLRKYFEGFFARAMPLFNVRKTNMEAEENFALQWQNNEASGWETDTANGSLEQELFCAACKKNFEKETTYSAHMNSRKHMKTVARLQNEEKNSGGADAAMKRAYDEKAARDKEVAWMEHLIRTYAQVLADRISDTRSNVERRQALTEEERNQEIDEEEPEFMEEKDDKDDQIYNPLNLPLGWDGKPIPYWLYKLHGLGVKFSCEICGNAVYRGRKAYEKHFQESRHATNMRRLGIPNTRQFHGVSSIEEALALWERIQKEKKQEVSNSDTFEEFEDSEGNVFNKKTYLDLKRQGLI</sequence>
<dbReference type="GO" id="GO:0005681">
    <property type="term" value="C:spliceosomal complex"/>
    <property type="evidence" value="ECO:0007669"/>
    <property type="project" value="InterPro"/>
</dbReference>
<feature type="coiled-coil region" evidence="7">
    <location>
        <begin position="1"/>
        <end position="28"/>
    </location>
</feature>
<proteinExistence type="inferred from homology"/>
<dbReference type="GO" id="GO:0003723">
    <property type="term" value="F:RNA binding"/>
    <property type="evidence" value="ECO:0007669"/>
    <property type="project" value="InterPro"/>
</dbReference>
<dbReference type="InterPro" id="IPR036236">
    <property type="entry name" value="Znf_C2H2_sf"/>
</dbReference>
<evidence type="ECO:0000313" key="10">
    <source>
        <dbReference type="EMBL" id="KAJ2671375.1"/>
    </source>
</evidence>
<comment type="subcellular location">
    <subcellularLocation>
        <location evidence="1">Nucleus</location>
    </subcellularLocation>
</comment>
<dbReference type="InterPro" id="IPR024598">
    <property type="entry name" value="SF3a60/Prp9_C"/>
</dbReference>
<dbReference type="AlphaFoldDB" id="A0A9W8FYH7"/>
<keyword evidence="3" id="KW-0479">Metal-binding</keyword>
<protein>
    <submittedName>
        <fullName evidence="10">Pre-mRNA-splicing factor sap61</fullName>
        <ecNumber evidence="10">6.5.1.1</ecNumber>
    </submittedName>
</protein>
<dbReference type="Pfam" id="PF16837">
    <property type="entry name" value="SF3A3"/>
    <property type="match status" value="1"/>
</dbReference>
<comment type="caution">
    <text evidence="10">The sequence shown here is derived from an EMBL/GenBank/DDBJ whole genome shotgun (WGS) entry which is preliminary data.</text>
</comment>
<organism evidence="10 11">
    <name type="scientific">Coemansia spiralis</name>
    <dbReference type="NCBI Taxonomy" id="417178"/>
    <lineage>
        <taxon>Eukaryota</taxon>
        <taxon>Fungi</taxon>
        <taxon>Fungi incertae sedis</taxon>
        <taxon>Zoopagomycota</taxon>
        <taxon>Kickxellomycotina</taxon>
        <taxon>Kickxellomycetes</taxon>
        <taxon>Kickxellales</taxon>
        <taxon>Kickxellaceae</taxon>
        <taxon>Coemansia</taxon>
    </lineage>
</organism>
<evidence type="ECO:0000256" key="2">
    <source>
        <dbReference type="ARBA" id="ARBA00008776"/>
    </source>
</evidence>
<dbReference type="Gene3D" id="3.30.160.60">
    <property type="entry name" value="Classic Zinc Finger"/>
    <property type="match status" value="1"/>
</dbReference>
<feature type="compositionally biased region" description="Basic and acidic residues" evidence="8">
    <location>
        <begin position="365"/>
        <end position="379"/>
    </location>
</feature>
<keyword evidence="4" id="KW-0863">Zinc-finger</keyword>
<reference evidence="10" key="1">
    <citation type="submission" date="2022-07" db="EMBL/GenBank/DDBJ databases">
        <title>Phylogenomic reconstructions and comparative analyses of Kickxellomycotina fungi.</title>
        <authorList>
            <person name="Reynolds N.K."/>
            <person name="Stajich J.E."/>
            <person name="Barry K."/>
            <person name="Grigoriev I.V."/>
            <person name="Crous P."/>
            <person name="Smith M.E."/>
        </authorList>
    </citation>
    <scope>NUCLEOTIDE SEQUENCE</scope>
    <source>
        <strain evidence="10">NRRL 3115</strain>
    </source>
</reference>
<dbReference type="InterPro" id="IPR003604">
    <property type="entry name" value="Matrin/U1-like-C_Znf_C2H2"/>
</dbReference>
<dbReference type="InterPro" id="IPR051421">
    <property type="entry name" value="RNA_Proc_DNA_Dmg_Regulator"/>
</dbReference>
<dbReference type="Proteomes" id="UP001151518">
    <property type="component" value="Unassembled WGS sequence"/>
</dbReference>
<keyword evidence="5" id="KW-0862">Zinc</keyword>
<keyword evidence="10" id="KW-0436">Ligase</keyword>
<feature type="region of interest" description="Disordered" evidence="8">
    <location>
        <begin position="365"/>
        <end position="396"/>
    </location>
</feature>